<evidence type="ECO:0000256" key="1">
    <source>
        <dbReference type="ARBA" id="ARBA00004776"/>
    </source>
</evidence>
<feature type="domain" description="Glycosyltransferase 2-like" evidence="6">
    <location>
        <begin position="8"/>
        <end position="132"/>
    </location>
</feature>
<dbReference type="GO" id="GO:0016757">
    <property type="term" value="F:glycosyltransferase activity"/>
    <property type="evidence" value="ECO:0007669"/>
    <property type="project" value="UniProtKB-KW"/>
</dbReference>
<dbReference type="Proteomes" id="UP000226442">
    <property type="component" value="Unassembled WGS sequence"/>
</dbReference>
<evidence type="ECO:0000259" key="5">
    <source>
        <dbReference type="Pfam" id="PF00534"/>
    </source>
</evidence>
<protein>
    <submittedName>
        <fullName evidence="7">Glycosyl transferase family 2</fullName>
    </submittedName>
</protein>
<dbReference type="OrthoDB" id="9771846at2"/>
<evidence type="ECO:0000256" key="3">
    <source>
        <dbReference type="ARBA" id="ARBA00022676"/>
    </source>
</evidence>
<keyword evidence="4 7" id="KW-0808">Transferase</keyword>
<dbReference type="CDD" id="cd03801">
    <property type="entry name" value="GT4_PimA-like"/>
    <property type="match status" value="1"/>
</dbReference>
<dbReference type="Pfam" id="PF00534">
    <property type="entry name" value="Glycos_transf_1"/>
    <property type="match status" value="1"/>
</dbReference>
<evidence type="ECO:0000313" key="8">
    <source>
        <dbReference type="Proteomes" id="UP000226442"/>
    </source>
</evidence>
<dbReference type="CDD" id="cd04186">
    <property type="entry name" value="GT_2_like_c"/>
    <property type="match status" value="1"/>
</dbReference>
<dbReference type="InterPro" id="IPR001173">
    <property type="entry name" value="Glyco_trans_2-like"/>
</dbReference>
<dbReference type="InterPro" id="IPR029044">
    <property type="entry name" value="Nucleotide-diphossugar_trans"/>
</dbReference>
<dbReference type="EMBL" id="NXIB02000113">
    <property type="protein sequence ID" value="PHX54241.1"/>
    <property type="molecule type" value="Genomic_DNA"/>
</dbReference>
<sequence length="713" mass="81881">MTIPPICSIIVVNYNGFRQTKDCLKSLQKLAYPEEQLDLILIDNCSQDDSVKSLGELFPKVRIFVNSVNNFAKALNLGISQSTGQYIAFLNNDATLDSCWLEILVKRLETNPKAGAASGKLLFKDGRINSVGIQQLPNFYWRDVGFGEKDSGQYDTERTVEGLCWATVLFRRECLADVGPIDEDFVMYFEDVEFSKRCQKRGWKMLYIPTAIAHHEYRGSSRGSKLTEYFCNRNRFLYLAKHEPLQLVSAIHTSDFFTNKQYDLLFESIFVAIKKLLEYQKPEIVETVLSQLSEKLAVIYSRLKVDRILSRLQVIRGDRKMSIAIYDHGLHFIGGGQKYVATMASLLQNQFDITFIANKPVAISDLESWYGLNLSECKIKVIPLQFYEKFGMQCIDSSMITDELENPFDKIAKESKHYDIFVNANQLEKVKPLSPISVFFCHFPNTFRNRHFAVDDYTFIIANSQFTVKWLDKRWNLKPTFLLYPPVEMATAEVPKEKIILAVGQFEAGGTKKQIELIKAFRTLLVDYPEQMTGWRLILVGSSVPRNPYLKTVQNLLKQDMRAIELKVNADLDEVKSLYAKASIFWHGCGLGEVNPQRFEHFGMATVEAMRNRCVPIVFNGGGQPEIVENGRSGFLFNTVEELCQHSHQLMVNPDLLAEFQGVAEQRSQYFRISRFEEKVKEFFEIIRQEYATIRLPNPADVAQMVDTNRDRL</sequence>
<gene>
    <name evidence="7" type="ORF">CP500_017200</name>
</gene>
<dbReference type="Pfam" id="PF00535">
    <property type="entry name" value="Glycos_transf_2"/>
    <property type="match status" value="1"/>
</dbReference>
<accession>A0A2G4EXJ6</accession>
<dbReference type="Gene3D" id="3.40.50.2000">
    <property type="entry name" value="Glycogen Phosphorylase B"/>
    <property type="match status" value="1"/>
</dbReference>
<dbReference type="Gene3D" id="3.90.550.10">
    <property type="entry name" value="Spore Coat Polysaccharide Biosynthesis Protein SpsA, Chain A"/>
    <property type="match status" value="1"/>
</dbReference>
<keyword evidence="3" id="KW-0328">Glycosyltransferase</keyword>
<dbReference type="SUPFAM" id="SSF53448">
    <property type="entry name" value="Nucleotide-diphospho-sugar transferases"/>
    <property type="match status" value="1"/>
</dbReference>
<dbReference type="InterPro" id="IPR001296">
    <property type="entry name" value="Glyco_trans_1"/>
</dbReference>
<evidence type="ECO:0000256" key="2">
    <source>
        <dbReference type="ARBA" id="ARBA00006739"/>
    </source>
</evidence>
<evidence type="ECO:0000259" key="6">
    <source>
        <dbReference type="Pfam" id="PF00535"/>
    </source>
</evidence>
<comment type="caution">
    <text evidence="7">The sequence shown here is derived from an EMBL/GenBank/DDBJ whole genome shotgun (WGS) entry which is preliminary data.</text>
</comment>
<dbReference type="PANTHER" id="PTHR43179">
    <property type="entry name" value="RHAMNOSYLTRANSFERASE WBBL"/>
    <property type="match status" value="1"/>
</dbReference>
<dbReference type="SUPFAM" id="SSF53756">
    <property type="entry name" value="UDP-Glycosyltransferase/glycogen phosphorylase"/>
    <property type="match status" value="1"/>
</dbReference>
<organism evidence="7 8">
    <name type="scientific">Tychonema bourrellyi FEM_GT703</name>
    <dbReference type="NCBI Taxonomy" id="2040638"/>
    <lineage>
        <taxon>Bacteria</taxon>
        <taxon>Bacillati</taxon>
        <taxon>Cyanobacteriota</taxon>
        <taxon>Cyanophyceae</taxon>
        <taxon>Oscillatoriophycideae</taxon>
        <taxon>Oscillatoriales</taxon>
        <taxon>Microcoleaceae</taxon>
        <taxon>Tychonema</taxon>
    </lineage>
</organism>
<feature type="domain" description="Glycosyl transferase family 1" evidence="5">
    <location>
        <begin position="493"/>
        <end position="660"/>
    </location>
</feature>
<keyword evidence="8" id="KW-1185">Reference proteome</keyword>
<dbReference type="PANTHER" id="PTHR43179:SF12">
    <property type="entry name" value="GALACTOFURANOSYLTRANSFERASE GLFT2"/>
    <property type="match status" value="1"/>
</dbReference>
<proteinExistence type="inferred from homology"/>
<reference evidence="7" key="1">
    <citation type="submission" date="2017-10" db="EMBL/GenBank/DDBJ databases">
        <title>Draft genome sequence of the planktic cyanobacteria Tychonema bourrellyi isolated from alpine lentic freshwater.</title>
        <authorList>
            <person name="Tett A."/>
            <person name="Armanini F."/>
            <person name="Asnicar F."/>
            <person name="Boscaini A."/>
            <person name="Pasolli E."/>
            <person name="Zolfo M."/>
            <person name="Donati C."/>
            <person name="Salmaso N."/>
            <person name="Segata N."/>
        </authorList>
    </citation>
    <scope>NUCLEOTIDE SEQUENCE</scope>
    <source>
        <strain evidence="7">FEM_GT703</strain>
    </source>
</reference>
<dbReference type="AlphaFoldDB" id="A0A2G4EXJ6"/>
<evidence type="ECO:0000256" key="4">
    <source>
        <dbReference type="ARBA" id="ARBA00022679"/>
    </source>
</evidence>
<evidence type="ECO:0000313" key="7">
    <source>
        <dbReference type="EMBL" id="PHX54241.1"/>
    </source>
</evidence>
<comment type="similarity">
    <text evidence="2">Belongs to the glycosyltransferase 2 family.</text>
</comment>
<name>A0A2G4EXJ6_9CYAN</name>
<dbReference type="RefSeq" id="WP_096829414.1">
    <property type="nucleotide sequence ID" value="NZ_NXIB02000113.1"/>
</dbReference>
<comment type="pathway">
    <text evidence="1">Cell wall biogenesis; cell wall polysaccharide biosynthesis.</text>
</comment>